<reference evidence="1" key="1">
    <citation type="journal article" date="2015" name="Nature">
        <title>Complex archaea that bridge the gap between prokaryotes and eukaryotes.</title>
        <authorList>
            <person name="Spang A."/>
            <person name="Saw J.H."/>
            <person name="Jorgensen S.L."/>
            <person name="Zaremba-Niedzwiedzka K."/>
            <person name="Martijn J."/>
            <person name="Lind A.E."/>
            <person name="van Eijk R."/>
            <person name="Schleper C."/>
            <person name="Guy L."/>
            <person name="Ettema T.J."/>
        </authorList>
    </citation>
    <scope>NUCLEOTIDE SEQUENCE</scope>
</reference>
<comment type="caution">
    <text evidence="1">The sequence shown here is derived from an EMBL/GenBank/DDBJ whole genome shotgun (WGS) entry which is preliminary data.</text>
</comment>
<accession>A0A0F9SDS7</accession>
<gene>
    <name evidence="1" type="ORF">LCGC14_0465690</name>
</gene>
<name>A0A0F9SDS7_9ZZZZ</name>
<sequence length="124" mass="14315">MTPIEKQILENQKSIMFTLRDSLENEEIHTNNFNILNKNIEITKYLLNPTKEENACDMRETKGCGKMFCLVCDEEDKLHSAYCSKHQRSTHYICGEDNKGAIQICDKCAKKLDVQEERGVKNAN</sequence>
<proteinExistence type="predicted"/>
<evidence type="ECO:0000313" key="1">
    <source>
        <dbReference type="EMBL" id="KKN67015.1"/>
    </source>
</evidence>
<dbReference type="AlphaFoldDB" id="A0A0F9SDS7"/>
<dbReference type="EMBL" id="LAZR01000485">
    <property type="protein sequence ID" value="KKN67015.1"/>
    <property type="molecule type" value="Genomic_DNA"/>
</dbReference>
<protein>
    <submittedName>
        <fullName evidence="1">Uncharacterized protein</fullName>
    </submittedName>
</protein>
<organism evidence="1">
    <name type="scientific">marine sediment metagenome</name>
    <dbReference type="NCBI Taxonomy" id="412755"/>
    <lineage>
        <taxon>unclassified sequences</taxon>
        <taxon>metagenomes</taxon>
        <taxon>ecological metagenomes</taxon>
    </lineage>
</organism>